<dbReference type="InterPro" id="IPR013783">
    <property type="entry name" value="Ig-like_fold"/>
</dbReference>
<evidence type="ECO:0000259" key="2">
    <source>
        <dbReference type="Pfam" id="PF14252"/>
    </source>
</evidence>
<feature type="domain" description="RapA2 cadherin-like" evidence="3">
    <location>
        <begin position="2688"/>
        <end position="2786"/>
    </location>
</feature>
<feature type="compositionally biased region" description="Polar residues" evidence="1">
    <location>
        <begin position="3485"/>
        <end position="3507"/>
    </location>
</feature>
<feature type="domain" description="RapA2 cadherin-like" evidence="3">
    <location>
        <begin position="2120"/>
        <end position="2215"/>
    </location>
</feature>
<reference evidence="4 5" key="1">
    <citation type="submission" date="2020-12" db="EMBL/GenBank/DDBJ databases">
        <title>Pseudomonas schmalbachii sp. nov. isolated from millipede gut.</title>
        <authorList>
            <person name="Shelomi M."/>
        </authorList>
    </citation>
    <scope>NUCLEOTIDE SEQUENCE [LARGE SCALE GENOMIC DNA]</scope>
    <source>
        <strain evidence="4 5">Milli4</strain>
    </source>
</reference>
<evidence type="ECO:0000259" key="3">
    <source>
        <dbReference type="Pfam" id="PF17803"/>
    </source>
</evidence>
<keyword evidence="5" id="KW-1185">Reference proteome</keyword>
<organism evidence="4 5">
    <name type="scientific">Pseudomonas schmalbachii</name>
    <dbReference type="NCBI Taxonomy" id="2816993"/>
    <lineage>
        <taxon>Bacteria</taxon>
        <taxon>Pseudomonadati</taxon>
        <taxon>Pseudomonadota</taxon>
        <taxon>Gammaproteobacteria</taxon>
        <taxon>Pseudomonadales</taxon>
        <taxon>Pseudomonadaceae</taxon>
        <taxon>Pseudomonas</taxon>
    </lineage>
</organism>
<dbReference type="EMBL" id="JAELYA010000001">
    <property type="protein sequence ID" value="MBO3273853.1"/>
    <property type="molecule type" value="Genomic_DNA"/>
</dbReference>
<protein>
    <submittedName>
        <fullName evidence="4">VCBS domain-containing protein</fullName>
    </submittedName>
</protein>
<dbReference type="NCBIfam" id="TIGR01965">
    <property type="entry name" value="VCBS_repeat"/>
    <property type="match status" value="11"/>
</dbReference>
<name>A0ABS3TL15_9PSED</name>
<feature type="compositionally biased region" description="Low complexity" evidence="1">
    <location>
        <begin position="40"/>
        <end position="55"/>
    </location>
</feature>
<feature type="domain" description="RapA2 cadherin-like" evidence="3">
    <location>
        <begin position="3217"/>
        <end position="3305"/>
    </location>
</feature>
<feature type="region of interest" description="Disordered" evidence="1">
    <location>
        <begin position="1831"/>
        <end position="1851"/>
    </location>
</feature>
<feature type="domain" description="RapA2 cadherin-like" evidence="3">
    <location>
        <begin position="2823"/>
        <end position="2913"/>
    </location>
</feature>
<evidence type="ECO:0000313" key="5">
    <source>
        <dbReference type="Proteomes" id="UP000669060"/>
    </source>
</evidence>
<feature type="compositionally biased region" description="Pro residues" evidence="1">
    <location>
        <begin position="56"/>
        <end position="66"/>
    </location>
</feature>
<feature type="region of interest" description="Disordered" evidence="1">
    <location>
        <begin position="2437"/>
        <end position="2457"/>
    </location>
</feature>
<feature type="domain" description="RapA2 cadherin-like" evidence="3">
    <location>
        <begin position="3472"/>
        <end position="3560"/>
    </location>
</feature>
<feature type="domain" description="DUF4347" evidence="2">
    <location>
        <begin position="72"/>
        <end position="235"/>
    </location>
</feature>
<feature type="domain" description="RapA2 cadherin-like" evidence="3">
    <location>
        <begin position="3343"/>
        <end position="3435"/>
    </location>
</feature>
<feature type="domain" description="RapA2 cadherin-like" evidence="3">
    <location>
        <begin position="2253"/>
        <end position="2354"/>
    </location>
</feature>
<dbReference type="RefSeq" id="WP_208311678.1">
    <property type="nucleotide sequence ID" value="NZ_JAELYA010000001.1"/>
</dbReference>
<dbReference type="Pfam" id="PF17803">
    <property type="entry name" value="Cadherin_4"/>
    <property type="match status" value="10"/>
</dbReference>
<feature type="region of interest" description="Disordered" evidence="1">
    <location>
        <begin position="29"/>
        <end position="66"/>
    </location>
</feature>
<feature type="region of interest" description="Disordered" evidence="1">
    <location>
        <begin position="3485"/>
        <end position="3511"/>
    </location>
</feature>
<feature type="domain" description="RapA2 cadherin-like" evidence="3">
    <location>
        <begin position="2951"/>
        <end position="3046"/>
    </location>
</feature>
<gene>
    <name evidence="4" type="ORF">JFY56_01280</name>
</gene>
<evidence type="ECO:0000313" key="4">
    <source>
        <dbReference type="EMBL" id="MBO3273853.1"/>
    </source>
</evidence>
<dbReference type="InterPro" id="IPR040853">
    <property type="entry name" value="RapA2_cadherin-like"/>
</dbReference>
<accession>A0ABS3TL15</accession>
<comment type="caution">
    <text evidence="4">The sequence shown here is derived from an EMBL/GenBank/DDBJ whole genome shotgun (WGS) entry which is preliminary data.</text>
</comment>
<proteinExistence type="predicted"/>
<dbReference type="InterPro" id="IPR010221">
    <property type="entry name" value="VCBS_dom"/>
</dbReference>
<feature type="domain" description="RapA2 cadherin-like" evidence="3">
    <location>
        <begin position="3082"/>
        <end position="3181"/>
    </location>
</feature>
<dbReference type="Proteomes" id="UP000669060">
    <property type="component" value="Unassembled WGS sequence"/>
</dbReference>
<sequence length="3781" mass="387074">MQQTPRPKAFAPASHALALEPRILFDGAAASAVEQHHTDNANTADATPHPAATAEPPSPTEAPPAPSAARHLLVLDSRVENREQLTADLPADVKAVVVNTTEDGLAAISAALAELGKVDSIQIFSHGASGQFTLGNRTLTAANLDQVANVLDGWRASLNPGADIQLYGCNIGAGTAGRALVEELAQFTGADVGASSNDTGASAAGGDWNLEVRSGLIDRDIALGAEALAAFDGLLADAGPTTTLPTAEAEVLLGDQFSFTVDFANVSTQPGFAPFVTLFMPATGKDGDDGVTFISASYLGQNLVTHVITFDANGQAIHPLAQDANGNFLVINAADFGMRAGDQMVVVELPFASVTQDQPIISVQITASLSNLADTSLSDGSPDLTIRVSGGFEFGNDALDDPTQDPSLIEAVTHSFIVHPTVITATQTVNVPEGETATGPNYGRTLTTTVTPANGQTLTNVTVTQPLPGNIQVTAITPAAGGVLTSITLADGQVVTNPAEIAALIAADNVFISQFTVTYATLTGPTDTLVQFYVPDADSTGQQILDPATGAPVTITIDAPTASGQWVPLDPRDVVPPETSIDFTATGEDTSFVAKSITLLKTATLQVDVGHAGISVGDTLNYRLDMAVSDFFAYGMDFFGEGELVIRDQIGDGQTLTGTPTMTVTLGGVTQTIALVTRTVTNPDGTTSLEIDIAQSLRDAFSGIRGWFNGDLAFDSTRDGAATAVISYSTVISQSYTPPSGAPHSEINEGDSVGNAVEVSGTILEDIFNLTGSSQSDTSSSVTTIPTSTVDIQLVEVNDGAPPPSGELRPGDEVTFRLSYDLITGDYENFQLTAYLPLPLFDVSGITWTIGDGSGQWQIGTGNSNAGPVLLVSSGPGNSVVFDFGSFVTSDINGSRIVVEFTLRVGDQPFADQRSLDVLAQSTQQTTLTDQTLISSDIAVIVSVAEPVLNIRHGVVSTSHGTVTGTTGTWGAPGSTGVPFSGSVTELDAVNGDVSGIDGGDLLRLATAIENSGGGGAFDVVTSITLPPGLSFAGGSLAAANLQIYRGDGTLLVAGVDYAVTGNSITFLDANNTASLLAGRAGTPADASGANMVVIVYDVVVDNAIAAARSLQSTAILSNYASVEGGSDFTPTDLQELAGQQVAAPEVRKVFAGGTLDDGDSSATHTTGADLVIGESMQFDIVVTLPEGTTQTLRLDDLIPPGLRLDPAFNGGQGYLLITTAAGSGALTGDFAGTITVGTFTALGGSLGDDGGDVRWTFSVSSAAADNDTGNNTFVIRVQLVASNVTGNQAGTVLQNNAQALFSDPDGDTPNGTVALERTVTLIDGQPTVFIREPTLQVTQQLVTTPDFNGFDEGDPVEFTITIANGAAGSDFNAFDISFADLLPTELDNLQFTVTYLNGATNNGGADFELVGGQLRTVAGANIDIVKGGSIVIRVTGVVNATAAAESTFDNVATVQWTSLDGTVGGTANPAGERTGVDGPLNSGVLNDYQRSSTLLIPVNQAMQLSRVGGLPDTPAPTPDTLAPNEQVTVGEVIRYRLAVLVPEGDNPNYQLRIELENGLQFIDPAGNNLRIALISNNGGLTSDALLALTGGLQIEGNETNAEARPITADLSGAGPVALLNAARVTVINNPDGSQTVIFDLGNLVNANNDADLEGIVLEFNVRVLNQASNVAGATLDVQAHEFVNGVNRSSSEIHTETIVEPGFNGLNKQVTSFDPNPSGTTGTATVSVSFTQNGGLPAFDTRLTDSFPGGSNYTLISLQIGGNTFGPGNLPPGVTFSNAGGITIDFAQIDPGTAINVVYQVTVPNDAAIANSNAVLTWTSLPEDFTAFGGSTVGTDGQPDGERTGSEVGPNTYILREGAGLGIIAGTLWNDTGSATGSAVPDGPGLPGQTVTLTWAGADGDLASTADNLVFSAVTDINGQYRFGVLPAGIFRIDAPAGTISYPQPIGDLRVRIDTDAASPLGQIVVTLGEGATGAADAGYVEQNDAPVNTLPGTQNGLEDVPLPIAGISVADIDANRDPDTAGRALQVTLTVANGTLSLSATPPGVTVTGANSASLTLTGNLADLNAALANLVYLGNLNFNGIDTLTVRTSDLGNFGDADGDGIPGENPEDALIDQDSLQIVLQPVNDPPIANPDVTDAVEAGGTFNNIPGVDPRGNLLANDTDVDIATNADVLRVVSMGLTGQTPTTILGAGGTVVNGTFGHLVVTAAGGFEYVVHNDDPRVQALRLAGETLVEQFTYTISDLGGLLSSSTLTVTIHGANDTPVGVDDDGSATEAGGVLNGTPGSDATGNVLANDTDVDNGDARTVTGIRNLRETAPGTLINVPAGTNSTNGTVIVGTFGTLTIGADGSYRYVLDNNNTAVQRLVAGDTLIEFFSYQVTDLGGLNDIAQLRIVINGANDNPVASDDQAAAQAASTNGNAQESNPTGNVILFPSRPGDINQPGGNGVDQDVDRTDRPNTLLNVTGIRVGEETAGGALTGVDGGTTQADGTVINGLYGTLRIGADGSFFYDVDSTNAAVQALGPGETLDEFFTYEITDTAGLTDQAQLHIIVRGVNDPPVAQNVVVIAREAGGVGNGTPGVNPSGDATANAFDPDGDPLTVTLIRAGAEGAPGTGVPVLPAGTTIVGLYGSLTIRPDGTFDYVVNNDNPDVQALRDITDILSERFTYTLSDGVQPTPETDAGEIIVLIFGQNDNPVAADDAATAVEAGGINNGQAGVDPVGNVLANDTDVDGGEIPADPINYGETQAVSSVRTGAEAGTGTAGTLGTELRGTYGWLTLNADGSYSYRLDNAMAEVQALRTSANTLTDQFSYTVSDTAGAEDRATLTITIVGANDAPVANNDNAIAVEAGGLNNNAPGIDPTGNVLANDTDVDAFGETLSVISVGQGSNVGTVGTSFIGTYGTLTLNADGSYTYVLDNANPAVQALRTPLDVLRESFTYSIRDLAGATSSALLTITIQGRNDNPIAVNDSALAVEAGGTFNDIPGIDPSGNLLTNDTDVDANDGKVLTGVRAGPEAASAPFTAVNGSQSIQGLYGTLTVAADGSYTYVVNNDLPAVQGLKIGDSLVEQFTYSMRDTAGATDIAQLNILIRGAYDAPVARNDFALAAADNGNGNAVNPTGNVLANDTDVDFNDQDRGSAIRVGSELLGGTLSPIAEGTTNVNGTVLTGRFGTLIIGANGSYVYLVDSSNPEILALGPLQFVEDVFTYQVTDLGTLSDLAELHIIIRGRNDTPTPNTDEGVAIEAGGLNNATPGFNPTGNVLANDTDLEGDQLTVTGVSTGSTAGTLGAPLRGLYGDLTLNADGTWSYVLDNSLPEVEALRTDGQILSETFTYTLRDALGATASSQLTIIVSGRNDTPIANDDASIAIEAGGIANGTPGAPGLGNVLANDTDVDSIANGETKQVLQFASETGQSGAAGQVVAGRFGQLLINADGSYSYVVDDANPTVQALRTAGETLSETFTYTMADTAGATSVARLTITIQGANDNPVAQSDSNVALDQTPSPQASGNVLPNDGDIDNGDALQVVGIRTGAESGSGSAGTVGQPLAGRYGTLILNADGSYTYAIDLSNPEVLAAAGLGRVLQDVFTYTIADLAGATDQAELVITLDIAAPFIPAPDNPPMFSQRGDTRFIHLPLPDIDPAVFVGPVVERESKLLELSSWGASGGNLRLGLPEEIRSESIGAGLGVVEGQFVAEQVAASRLDSNLDLAWMLGRHERINLSADGLLASPSVFASDAESLTRGPAQAEAPVRTAPGFSAQLQAAAQRLHPGWLARHDSSEEPGPRR</sequence>
<evidence type="ECO:0000256" key="1">
    <source>
        <dbReference type="SAM" id="MobiDB-lite"/>
    </source>
</evidence>
<dbReference type="InterPro" id="IPR025592">
    <property type="entry name" value="DUF4347"/>
</dbReference>
<dbReference type="Pfam" id="PF14252">
    <property type="entry name" value="DUF4347"/>
    <property type="match status" value="1"/>
</dbReference>
<dbReference type="Gene3D" id="2.60.40.10">
    <property type="entry name" value="Immunoglobulins"/>
    <property type="match status" value="4"/>
</dbReference>
<feature type="domain" description="RapA2 cadherin-like" evidence="3">
    <location>
        <begin position="2546"/>
        <end position="2642"/>
    </location>
</feature>